<organism evidence="1 2">
    <name type="scientific">Extensimonas vulgaris</name>
    <dbReference type="NCBI Taxonomy" id="1031594"/>
    <lineage>
        <taxon>Bacteria</taxon>
        <taxon>Pseudomonadati</taxon>
        <taxon>Pseudomonadota</taxon>
        <taxon>Betaproteobacteria</taxon>
        <taxon>Burkholderiales</taxon>
        <taxon>Comamonadaceae</taxon>
        <taxon>Extensimonas</taxon>
    </lineage>
</organism>
<protein>
    <recommendedName>
        <fullName evidence="3">Lipoprotein</fullName>
    </recommendedName>
</protein>
<accession>A0A369AET0</accession>
<name>A0A369AET0_9BURK</name>
<evidence type="ECO:0008006" key="3">
    <source>
        <dbReference type="Google" id="ProtNLM"/>
    </source>
</evidence>
<evidence type="ECO:0000313" key="2">
    <source>
        <dbReference type="Proteomes" id="UP000252174"/>
    </source>
</evidence>
<sequence>MCIQRNLRALCAGGLLAWLLVACSPALNWRNVPLEGAALTVALPCKPDRAVRAVDLGGVKADLAMVGCEADGALFAVSNFALPDPAQAGSMLLHWRTAVLARLGTGVQVSAQQPFVPVGALSLPGAVRIIALGQRPEGGAVTLQAVWFARVQGTQVRLYHAALYTDRPRPELADRFFEGLKLEP</sequence>
<reference evidence="1 2" key="1">
    <citation type="submission" date="2018-07" db="EMBL/GenBank/DDBJ databases">
        <title>Genomic Encyclopedia of Type Strains, Phase IV (KMG-IV): sequencing the most valuable type-strain genomes for metagenomic binning, comparative biology and taxonomic classification.</title>
        <authorList>
            <person name="Goeker M."/>
        </authorList>
    </citation>
    <scope>NUCLEOTIDE SEQUENCE [LARGE SCALE GENOMIC DNA]</scope>
    <source>
        <strain evidence="1 2">DSM 100911</strain>
    </source>
</reference>
<keyword evidence="2" id="KW-1185">Reference proteome</keyword>
<dbReference type="RefSeq" id="WP_174564704.1">
    <property type="nucleotide sequence ID" value="NZ_QPJU01000021.1"/>
</dbReference>
<gene>
    <name evidence="1" type="ORF">DFR45_1216</name>
</gene>
<evidence type="ECO:0000313" key="1">
    <source>
        <dbReference type="EMBL" id="RCX06878.1"/>
    </source>
</evidence>
<dbReference type="Proteomes" id="UP000252174">
    <property type="component" value="Unassembled WGS sequence"/>
</dbReference>
<dbReference type="EMBL" id="QPJU01000021">
    <property type="protein sequence ID" value="RCX06878.1"/>
    <property type="molecule type" value="Genomic_DNA"/>
</dbReference>
<dbReference type="AlphaFoldDB" id="A0A369AET0"/>
<dbReference type="PROSITE" id="PS51257">
    <property type="entry name" value="PROKAR_LIPOPROTEIN"/>
    <property type="match status" value="1"/>
</dbReference>
<comment type="caution">
    <text evidence="1">The sequence shown here is derived from an EMBL/GenBank/DDBJ whole genome shotgun (WGS) entry which is preliminary data.</text>
</comment>
<proteinExistence type="predicted"/>